<sequence>MPPHRHITPSASTAPRIPPGHIGPDHRFAADGHASRFACGTCGSPLDRYAELPSGTVSYEHPIWKNTDHRPVPVAADAVEATYVCDFCTDPKILFVYATAQPVLVQVDTPGSFVVRDYGTRWSACVECAALVEARNLAGLLKRVRSPVMAFEVVAHLSAMLRQVLSTLRPGRALSVDGRWEPHPVPATTLPRIRDRLAALIAGDVALPFALGHQAVRTPLAASLAIARLYWVDDEFTILTRNAAQVLPRLGFSPGDLPAAHGFVAWAQPVDARRRCVAASWSSHGDAVQLVGYRSVGDGLAPAPLQQLRAQVGWLIPAFAVTLRPGQPVTATHPAATLITTWRLIRQRLADTTPAKVDTSIRRAYQRARRPEPEVALVRIRGARATSAPAQHINAGAGSERDYRWWVTPHWRHQPYGPGRSLRDWIVVRPHLRGPHDKPISATTTVRVLGTLPPRPEPTAQAPTEGP</sequence>
<comment type="caution">
    <text evidence="2">The sequence shown here is derived from an EMBL/GenBank/DDBJ whole genome shotgun (WGS) entry which is preliminary data.</text>
</comment>
<gene>
    <name evidence="2" type="ORF">Aau02nite_76430</name>
</gene>
<reference evidence="2" key="1">
    <citation type="submission" date="2021-03" db="EMBL/GenBank/DDBJ databases">
        <title>Whole genome shotgun sequence of Actinoplanes auranticolor NBRC 12245.</title>
        <authorList>
            <person name="Komaki H."/>
            <person name="Tamura T."/>
        </authorList>
    </citation>
    <scope>NUCLEOTIDE SEQUENCE</scope>
    <source>
        <strain evidence="2">NBRC 12245</strain>
    </source>
</reference>
<dbReference type="EMBL" id="BOQL01000067">
    <property type="protein sequence ID" value="GIM77556.1"/>
    <property type="molecule type" value="Genomic_DNA"/>
</dbReference>
<name>A0A919SU38_9ACTN</name>
<keyword evidence="3" id="KW-1185">Reference proteome</keyword>
<evidence type="ECO:0000313" key="3">
    <source>
        <dbReference type="Proteomes" id="UP000681340"/>
    </source>
</evidence>
<feature type="region of interest" description="Disordered" evidence="1">
    <location>
        <begin position="1"/>
        <end position="21"/>
    </location>
</feature>
<evidence type="ECO:0000256" key="1">
    <source>
        <dbReference type="SAM" id="MobiDB-lite"/>
    </source>
</evidence>
<proteinExistence type="predicted"/>
<organism evidence="2 3">
    <name type="scientific">Actinoplanes auranticolor</name>
    <dbReference type="NCBI Taxonomy" id="47988"/>
    <lineage>
        <taxon>Bacteria</taxon>
        <taxon>Bacillati</taxon>
        <taxon>Actinomycetota</taxon>
        <taxon>Actinomycetes</taxon>
        <taxon>Micromonosporales</taxon>
        <taxon>Micromonosporaceae</taxon>
        <taxon>Actinoplanes</taxon>
    </lineage>
</organism>
<protein>
    <submittedName>
        <fullName evidence="2">Uncharacterized protein</fullName>
    </submittedName>
</protein>
<evidence type="ECO:0000313" key="2">
    <source>
        <dbReference type="EMBL" id="GIM77556.1"/>
    </source>
</evidence>
<accession>A0A919SU38</accession>
<dbReference type="AlphaFoldDB" id="A0A919SU38"/>
<dbReference type="Proteomes" id="UP000681340">
    <property type="component" value="Unassembled WGS sequence"/>
</dbReference>